<dbReference type="GO" id="GO:0032790">
    <property type="term" value="P:ribosome disassembly"/>
    <property type="evidence" value="ECO:0007669"/>
    <property type="project" value="TreeGrafter"/>
</dbReference>
<dbReference type="CDD" id="cd04088">
    <property type="entry name" value="EFG_mtEFG_II"/>
    <property type="match status" value="1"/>
</dbReference>
<dbReference type="Pfam" id="PF00679">
    <property type="entry name" value="EFG_C"/>
    <property type="match status" value="1"/>
</dbReference>
<name>A0A2M8EWH8_9BACT</name>
<dbReference type="InterPro" id="IPR047872">
    <property type="entry name" value="EFG_IV"/>
</dbReference>
<dbReference type="InterPro" id="IPR005517">
    <property type="entry name" value="Transl_elong_EFG/EF2_IV"/>
</dbReference>
<dbReference type="SUPFAM" id="SSF54211">
    <property type="entry name" value="Ribosomal protein S5 domain 2-like"/>
    <property type="match status" value="1"/>
</dbReference>
<dbReference type="PANTHER" id="PTHR43261">
    <property type="entry name" value="TRANSLATION ELONGATION FACTOR G-RELATED"/>
    <property type="match status" value="1"/>
</dbReference>
<comment type="subcellular location">
    <subcellularLocation>
        <location evidence="6">Cytoplasm</location>
    </subcellularLocation>
</comment>
<dbReference type="EMBL" id="PFSC01000179">
    <property type="protein sequence ID" value="PJC30209.1"/>
    <property type="molecule type" value="Genomic_DNA"/>
</dbReference>
<dbReference type="NCBIfam" id="TIGR00484">
    <property type="entry name" value="EF-G"/>
    <property type="match status" value="1"/>
</dbReference>
<dbReference type="InterPro" id="IPR000795">
    <property type="entry name" value="T_Tr_GTP-bd_dom"/>
</dbReference>
<dbReference type="InterPro" id="IPR035647">
    <property type="entry name" value="EFG_III/V"/>
</dbReference>
<evidence type="ECO:0000313" key="10">
    <source>
        <dbReference type="Proteomes" id="UP000231383"/>
    </source>
</evidence>
<dbReference type="InterPro" id="IPR035649">
    <property type="entry name" value="EFG_V"/>
</dbReference>
<dbReference type="Gene3D" id="3.40.50.300">
    <property type="entry name" value="P-loop containing nucleotide triphosphate hydrolases"/>
    <property type="match status" value="1"/>
</dbReference>
<dbReference type="Gene3D" id="3.30.230.10">
    <property type="match status" value="1"/>
</dbReference>
<dbReference type="Gene3D" id="3.30.70.870">
    <property type="entry name" value="Elongation Factor G (Translational Gtpase), domain 3"/>
    <property type="match status" value="1"/>
</dbReference>
<dbReference type="SUPFAM" id="SSF50447">
    <property type="entry name" value="Translation proteins"/>
    <property type="match status" value="1"/>
</dbReference>
<dbReference type="InterPro" id="IPR009000">
    <property type="entry name" value="Transl_B-barrel_sf"/>
</dbReference>
<feature type="binding site" evidence="6">
    <location>
        <begin position="25"/>
        <end position="32"/>
    </location>
    <ligand>
        <name>GTP</name>
        <dbReference type="ChEBI" id="CHEBI:37565"/>
    </ligand>
</feature>
<dbReference type="SMART" id="SM00889">
    <property type="entry name" value="EFG_IV"/>
    <property type="match status" value="1"/>
</dbReference>
<dbReference type="PRINTS" id="PR00315">
    <property type="entry name" value="ELONGATNFCT"/>
</dbReference>
<feature type="domain" description="Tr-type G" evidence="8">
    <location>
        <begin position="16"/>
        <end position="292"/>
    </location>
</feature>
<dbReference type="Pfam" id="PF03764">
    <property type="entry name" value="EFG_IV"/>
    <property type="match status" value="1"/>
</dbReference>
<comment type="caution">
    <text evidence="9">The sequence shown here is derived from an EMBL/GenBank/DDBJ whole genome shotgun (WGS) entry which is preliminary data.</text>
</comment>
<evidence type="ECO:0000256" key="1">
    <source>
        <dbReference type="ARBA" id="ARBA00005870"/>
    </source>
</evidence>
<keyword evidence="6" id="KW-0963">Cytoplasm</keyword>
<dbReference type="PROSITE" id="PS00301">
    <property type="entry name" value="G_TR_1"/>
    <property type="match status" value="1"/>
</dbReference>
<dbReference type="InterPro" id="IPR020568">
    <property type="entry name" value="Ribosomal_Su5_D2-typ_SF"/>
</dbReference>
<dbReference type="SUPFAM" id="SSF54980">
    <property type="entry name" value="EF-G C-terminal domain-like"/>
    <property type="match status" value="2"/>
</dbReference>
<dbReference type="SUPFAM" id="SSF52540">
    <property type="entry name" value="P-loop containing nucleoside triphosphate hydrolases"/>
    <property type="match status" value="1"/>
</dbReference>
<proteinExistence type="inferred from homology"/>
<evidence type="ECO:0000256" key="3">
    <source>
        <dbReference type="ARBA" id="ARBA00022768"/>
    </source>
</evidence>
<dbReference type="FunFam" id="3.30.70.240:FF:000001">
    <property type="entry name" value="Elongation factor G"/>
    <property type="match status" value="1"/>
</dbReference>
<dbReference type="InterPro" id="IPR004540">
    <property type="entry name" value="Transl_elong_EFG/EF2"/>
</dbReference>
<dbReference type="CDD" id="cd03713">
    <property type="entry name" value="EFG_mtEFG_C"/>
    <property type="match status" value="1"/>
</dbReference>
<dbReference type="GO" id="GO:0005525">
    <property type="term" value="F:GTP binding"/>
    <property type="evidence" value="ECO:0007669"/>
    <property type="project" value="UniProtKB-UniRule"/>
</dbReference>
<evidence type="ECO:0000313" key="9">
    <source>
        <dbReference type="EMBL" id="PJC30209.1"/>
    </source>
</evidence>
<evidence type="ECO:0000256" key="4">
    <source>
        <dbReference type="ARBA" id="ARBA00022917"/>
    </source>
</evidence>
<dbReference type="HAMAP" id="MF_00054_B">
    <property type="entry name" value="EF_G_EF_2_B"/>
    <property type="match status" value="1"/>
</dbReference>
<dbReference type="Gene3D" id="3.30.70.240">
    <property type="match status" value="1"/>
</dbReference>
<dbReference type="InterPro" id="IPR014721">
    <property type="entry name" value="Ribsml_uS5_D2-typ_fold_subgr"/>
</dbReference>
<gene>
    <name evidence="6 9" type="primary">fusA</name>
    <name evidence="9" type="ORF">CO051_06900</name>
</gene>
<dbReference type="InterPro" id="IPR005225">
    <property type="entry name" value="Small_GTP-bd"/>
</dbReference>
<feature type="binding site" evidence="6">
    <location>
        <begin position="89"/>
        <end position="93"/>
    </location>
    <ligand>
        <name>GTP</name>
        <dbReference type="ChEBI" id="CHEBI:37565"/>
    </ligand>
</feature>
<keyword evidence="4 6" id="KW-0648">Protein biosynthesis</keyword>
<dbReference type="NCBIfam" id="NF009381">
    <property type="entry name" value="PRK12740.1-5"/>
    <property type="match status" value="1"/>
</dbReference>
<dbReference type="InterPro" id="IPR000640">
    <property type="entry name" value="EFG_V-like"/>
</dbReference>
<protein>
    <recommendedName>
        <fullName evidence="6 7">Elongation factor G</fullName>
        <shortName evidence="6">EF-G</shortName>
    </recommendedName>
</protein>
<dbReference type="FunFam" id="3.30.70.870:FF:000001">
    <property type="entry name" value="Elongation factor G"/>
    <property type="match status" value="1"/>
</dbReference>
<dbReference type="CDD" id="cd16262">
    <property type="entry name" value="EFG_III"/>
    <property type="match status" value="1"/>
</dbReference>
<sequence length="698" mass="77775">MAQNIIATKNRNVAQDKIRNVGIIAHIDSGKTTTTERILFYTGRSYKIGDIDDGDTQMDWMDQERERGITIVSAATTTFWKTYRINIIDTPGHVDFTAEVERSLRVLDGGVVVFDAEEGVQSQSETVWRQADKYKVPRLTFINKMDKLGANFEGTVNEIRDRLGATPIVMVYPIGKEDTFRGVVDLITMKAMIWGKDESGIEYETTDEIPEEVQGKVKEFRSQMIEQIAETDDALLEKYLHGEEIEPDLLKKALRKSVIRYELIPVYAGTSLRNKGVQPLLDAIIDYLPSPKDLKEVEGLLPGTEETIVRQLVPTEKFSALAFKIQLDPHVGKLTYARIYSGTLKSGTYVYNVNSGNKERVSRILLMHANQREEIEEAYSGEIVALVGPKASKTGDTLADEDHPIQLEQISFPDPVISLAIEPKTKSDQEKLSYALQRLADEDPTFRVKVDHETNQTIMAGMGELHLEILVDRMKREMGVDANIGKPQVAYKETITKSVEAEGKYIKQTGGHGQYGHCMIRLEPLGRGEGFMFENKIKGGTIPSEFISSVEKGVIQALEKGVLLGFPVTDLKIQLYDGSYHDIDSSDIAFQIAGTMAVQNGVKSAGMTLLEPIMKLEVTVPDNFMGTAIGDISSRRGKVLGTEKRNKVTIIKAYAPLAELSGYATVLRSLTEGRGVFYMEPSHYEQVPKNIIASMQTT</sequence>
<dbReference type="Pfam" id="PF22042">
    <property type="entry name" value="EF-G_D2"/>
    <property type="match status" value="1"/>
</dbReference>
<dbReference type="InterPro" id="IPR053905">
    <property type="entry name" value="EF-G-like_DII"/>
</dbReference>
<dbReference type="CDD" id="cd01434">
    <property type="entry name" value="EFG_mtEFG1_IV"/>
    <property type="match status" value="1"/>
</dbReference>
<keyword evidence="2 6" id="KW-0547">Nucleotide-binding</keyword>
<dbReference type="GO" id="GO:0003746">
    <property type="term" value="F:translation elongation factor activity"/>
    <property type="evidence" value="ECO:0007669"/>
    <property type="project" value="UniProtKB-UniRule"/>
</dbReference>
<dbReference type="PANTHER" id="PTHR43261:SF1">
    <property type="entry name" value="RIBOSOME-RELEASING FACTOR 2, MITOCHONDRIAL"/>
    <property type="match status" value="1"/>
</dbReference>
<dbReference type="GO" id="GO:0003924">
    <property type="term" value="F:GTPase activity"/>
    <property type="evidence" value="ECO:0007669"/>
    <property type="project" value="InterPro"/>
</dbReference>
<organism evidence="9 10">
    <name type="scientific">Candidatus Roizmanbacteria bacterium CG_4_9_14_0_2_um_filter_39_13</name>
    <dbReference type="NCBI Taxonomy" id="1974839"/>
    <lineage>
        <taxon>Bacteria</taxon>
        <taxon>Candidatus Roizmaniibacteriota</taxon>
    </lineage>
</organism>
<dbReference type="NCBIfam" id="NF009379">
    <property type="entry name" value="PRK12740.1-3"/>
    <property type="match status" value="1"/>
</dbReference>
<dbReference type="InterPro" id="IPR031157">
    <property type="entry name" value="G_TR_CS"/>
</dbReference>
<dbReference type="Pfam" id="PF00009">
    <property type="entry name" value="GTP_EFTU"/>
    <property type="match status" value="1"/>
</dbReference>
<dbReference type="AlphaFoldDB" id="A0A2M8EWH8"/>
<dbReference type="GO" id="GO:0005737">
    <property type="term" value="C:cytoplasm"/>
    <property type="evidence" value="ECO:0007669"/>
    <property type="project" value="UniProtKB-SubCell"/>
</dbReference>
<evidence type="ECO:0000256" key="2">
    <source>
        <dbReference type="ARBA" id="ARBA00022741"/>
    </source>
</evidence>
<evidence type="ECO:0000256" key="5">
    <source>
        <dbReference type="ARBA" id="ARBA00023134"/>
    </source>
</evidence>
<dbReference type="FunFam" id="2.40.30.10:FF:000006">
    <property type="entry name" value="Elongation factor G"/>
    <property type="match status" value="1"/>
</dbReference>
<dbReference type="NCBIfam" id="TIGR00231">
    <property type="entry name" value="small_GTP"/>
    <property type="match status" value="1"/>
</dbReference>
<dbReference type="FunFam" id="3.30.230.10:FF:000003">
    <property type="entry name" value="Elongation factor G"/>
    <property type="match status" value="1"/>
</dbReference>
<dbReference type="InterPro" id="IPR027417">
    <property type="entry name" value="P-loop_NTPase"/>
</dbReference>
<dbReference type="Gene3D" id="2.40.30.10">
    <property type="entry name" value="Translation factors"/>
    <property type="match status" value="1"/>
</dbReference>
<accession>A0A2M8EWH8</accession>
<keyword evidence="3 6" id="KW-0251">Elongation factor</keyword>
<reference evidence="10" key="1">
    <citation type="submission" date="2017-09" db="EMBL/GenBank/DDBJ databases">
        <title>Depth-based differentiation of microbial function through sediment-hosted aquifers and enrichment of novel symbionts in the deep terrestrial subsurface.</title>
        <authorList>
            <person name="Probst A.J."/>
            <person name="Ladd B."/>
            <person name="Jarett J.K."/>
            <person name="Geller-Mcgrath D.E."/>
            <person name="Sieber C.M.K."/>
            <person name="Emerson J.B."/>
            <person name="Anantharaman K."/>
            <person name="Thomas B.C."/>
            <person name="Malmstrom R."/>
            <person name="Stieglmeier M."/>
            <person name="Klingl A."/>
            <person name="Woyke T."/>
            <person name="Ryan C.M."/>
            <person name="Banfield J.F."/>
        </authorList>
    </citation>
    <scope>NUCLEOTIDE SEQUENCE [LARGE SCALE GENOMIC DNA]</scope>
</reference>
<evidence type="ECO:0000256" key="7">
    <source>
        <dbReference type="NCBIfam" id="TIGR00484"/>
    </source>
</evidence>
<dbReference type="Proteomes" id="UP000231383">
    <property type="component" value="Unassembled WGS sequence"/>
</dbReference>
<evidence type="ECO:0000259" key="8">
    <source>
        <dbReference type="PROSITE" id="PS51722"/>
    </source>
</evidence>
<comment type="similarity">
    <text evidence="1 6">Belongs to the TRAFAC class translation factor GTPase superfamily. Classic translation factor GTPase family. EF-G/EF-2 subfamily.</text>
</comment>
<dbReference type="SMART" id="SM00838">
    <property type="entry name" value="EFG_C"/>
    <property type="match status" value="1"/>
</dbReference>
<dbReference type="InterPro" id="IPR009022">
    <property type="entry name" value="EFG_III"/>
</dbReference>
<dbReference type="CDD" id="cd01886">
    <property type="entry name" value="EF-G"/>
    <property type="match status" value="1"/>
</dbReference>
<dbReference type="Pfam" id="PF14492">
    <property type="entry name" value="EFG_III"/>
    <property type="match status" value="1"/>
</dbReference>
<dbReference type="PROSITE" id="PS51722">
    <property type="entry name" value="G_TR_2"/>
    <property type="match status" value="1"/>
</dbReference>
<dbReference type="InterPro" id="IPR041095">
    <property type="entry name" value="EFG_II"/>
</dbReference>
<feature type="binding site" evidence="6">
    <location>
        <begin position="143"/>
        <end position="146"/>
    </location>
    <ligand>
        <name>GTP</name>
        <dbReference type="ChEBI" id="CHEBI:37565"/>
    </ligand>
</feature>
<keyword evidence="5 6" id="KW-0342">GTP-binding</keyword>
<evidence type="ECO:0000256" key="6">
    <source>
        <dbReference type="HAMAP-Rule" id="MF_00054"/>
    </source>
</evidence>
<dbReference type="FunFam" id="3.40.50.300:FF:000029">
    <property type="entry name" value="Elongation factor G"/>
    <property type="match status" value="1"/>
</dbReference>
<comment type="function">
    <text evidence="6">Catalyzes the GTP-dependent ribosomal translocation step during translation elongation. During this step, the ribosome changes from the pre-translocational (PRE) to the post-translocational (POST) state as the newly formed A-site-bound peptidyl-tRNA and P-site-bound deacylated tRNA move to the P and E sites, respectively. Catalyzes the coordinated movement of the two tRNA molecules, the mRNA and conformational changes in the ribosome.</text>
</comment>